<dbReference type="Proteomes" id="UP000220611">
    <property type="component" value="Unassembled WGS sequence"/>
</dbReference>
<evidence type="ECO:0000313" key="4">
    <source>
        <dbReference type="Proteomes" id="UP000003490"/>
    </source>
</evidence>
<dbReference type="EMBL" id="ABCB02000020">
    <property type="protein sequence ID" value="EDO59951.1"/>
    <property type="molecule type" value="Genomic_DNA"/>
</dbReference>
<comment type="caution">
    <text evidence="2">The sequence shown here is derived from an EMBL/GenBank/DDBJ whole genome shotgun (WGS) entry which is preliminary data.</text>
</comment>
<dbReference type="OrthoDB" id="9773047at2"/>
<reference evidence="3 5" key="3">
    <citation type="submission" date="2017-07" db="EMBL/GenBank/DDBJ databases">
        <title>Prevalence of linear plasmids in Cutibacterium (Propionibacterium) acnes isolates obtained from prostatic tissue.</title>
        <authorList>
            <person name="Davidsson S."/>
            <person name="Carlsson J."/>
            <person name="Molling P."/>
            <person name="Andren O."/>
            <person name="Andersson S.-O."/>
            <person name="Brzuszkiewicz E."/>
            <person name="Poehlein A."/>
            <person name="Al-Zeer M."/>
            <person name="Brinkmann V."/>
            <person name="Scavenius C."/>
            <person name="Nazipi S."/>
            <person name="Soderquist B."/>
            <person name="Bruggemann H."/>
        </authorList>
    </citation>
    <scope>NUCLEOTIDE SEQUENCE [LARGE SCALE GENOMIC DNA]</scope>
    <source>
        <strain evidence="3 5">DSM 753</strain>
    </source>
</reference>
<dbReference type="Gene3D" id="3.40.710.10">
    <property type="entry name" value="DD-peptidase/beta-lactamase superfamily"/>
    <property type="match status" value="1"/>
</dbReference>
<dbReference type="EMBL" id="NOXF01000001">
    <property type="protein sequence ID" value="PEQ26057.1"/>
    <property type="molecule type" value="Genomic_DNA"/>
</dbReference>
<dbReference type="PANTHER" id="PTHR43283">
    <property type="entry name" value="BETA-LACTAMASE-RELATED"/>
    <property type="match status" value="1"/>
</dbReference>
<keyword evidence="5" id="KW-1185">Reference proteome</keyword>
<dbReference type="InterPro" id="IPR050789">
    <property type="entry name" value="Diverse_Enzym_Activities"/>
</dbReference>
<dbReference type="InterPro" id="IPR012338">
    <property type="entry name" value="Beta-lactam/transpept-like"/>
</dbReference>
<dbReference type="Proteomes" id="UP000003490">
    <property type="component" value="Unassembled WGS sequence"/>
</dbReference>
<dbReference type="AlphaFoldDB" id="A7VW04"/>
<dbReference type="eggNOG" id="COG1680">
    <property type="taxonomic scope" value="Bacteria"/>
</dbReference>
<evidence type="ECO:0000259" key="1">
    <source>
        <dbReference type="Pfam" id="PF00144"/>
    </source>
</evidence>
<feature type="domain" description="Beta-lactamase-related" evidence="1">
    <location>
        <begin position="36"/>
        <end position="283"/>
    </location>
</feature>
<evidence type="ECO:0000313" key="5">
    <source>
        <dbReference type="Proteomes" id="UP000220611"/>
    </source>
</evidence>
<proteinExistence type="predicted"/>
<dbReference type="InterPro" id="IPR001466">
    <property type="entry name" value="Beta-lactam-related"/>
</dbReference>
<reference evidence="2 4" key="2">
    <citation type="submission" date="2007-08" db="EMBL/GenBank/DDBJ databases">
        <authorList>
            <person name="Fulton L."/>
            <person name="Clifton S."/>
            <person name="Fulton B."/>
            <person name="Xu J."/>
            <person name="Minx P."/>
            <person name="Pepin K.H."/>
            <person name="Johnson M."/>
            <person name="Thiruvilangam P."/>
            <person name="Bhonagiri V."/>
            <person name="Nash W.E."/>
            <person name="Wang C."/>
            <person name="Mardis E.R."/>
            <person name="Wilson R.K."/>
        </authorList>
    </citation>
    <scope>NUCLEOTIDE SEQUENCE [LARGE SCALE GENOMIC DNA]</scope>
    <source>
        <strain evidence="2 4">DSM 753</strain>
    </source>
</reference>
<evidence type="ECO:0000313" key="2">
    <source>
        <dbReference type="EMBL" id="EDO59951.1"/>
    </source>
</evidence>
<reference evidence="2 4" key="1">
    <citation type="submission" date="2007-08" db="EMBL/GenBank/DDBJ databases">
        <title>Draft genome sequence of Clostridium leptum (DSM 753).</title>
        <authorList>
            <person name="Sudarsanam P."/>
            <person name="Ley R."/>
            <person name="Guruge J."/>
            <person name="Turnbaugh P.J."/>
            <person name="Mahowald M."/>
            <person name="Liep D."/>
            <person name="Gordon J."/>
        </authorList>
    </citation>
    <scope>NUCLEOTIDE SEQUENCE [LARGE SCALE GENOMIC DNA]</scope>
    <source>
        <strain evidence="2 4">DSM 753</strain>
    </source>
</reference>
<accession>A7VW04</accession>
<evidence type="ECO:0000313" key="3">
    <source>
        <dbReference type="EMBL" id="PEQ26057.1"/>
    </source>
</evidence>
<dbReference type="HOGENOM" id="CLU_030169_1_1_9"/>
<sequence length="301" mass="34068">MLRQAVFDRIRLSNLEQNLGLYGIHLYCNGEEAAFQFRSDDRVNLHSASKTFLSVAVGICLDERRLALSDRALSYFPEFAEDASAGSEKITLRDLLHMSSGKENFWFSVPLEQSSDWARQFWADQMKSKPGTHFYYSNACTYILGRVVEKVTGKNVRDFLVPLLFEPLKIFNPQWNRCPLGHPLCATGLQLTTGELARLGRLLLQKGSWEGKQIVSEEYVEQLQLDCIGTESGSGEPENSQGYGYQVWRCVYPGAYRLDGKYGQYSIIVPDKNAVVTVTAHNEKNCGDIIRAVFRDVVEEL</sequence>
<dbReference type="SUPFAM" id="SSF56601">
    <property type="entry name" value="beta-lactamase/transpeptidase-like"/>
    <property type="match status" value="1"/>
</dbReference>
<gene>
    <name evidence="3" type="ORF">CH238_03450</name>
    <name evidence="2" type="ORF">CLOLEP_02768</name>
</gene>
<organism evidence="2 4">
    <name type="scientific">[Clostridium] leptum DSM 753</name>
    <dbReference type="NCBI Taxonomy" id="428125"/>
    <lineage>
        <taxon>Bacteria</taxon>
        <taxon>Bacillati</taxon>
        <taxon>Bacillota</taxon>
        <taxon>Clostridia</taxon>
        <taxon>Eubacteriales</taxon>
        <taxon>Oscillospiraceae</taxon>
        <taxon>Oscillospiraceae incertae sedis</taxon>
    </lineage>
</organism>
<dbReference type="PANTHER" id="PTHR43283:SF7">
    <property type="entry name" value="BETA-LACTAMASE-RELATED DOMAIN-CONTAINING PROTEIN"/>
    <property type="match status" value="1"/>
</dbReference>
<name>A7VW04_9FIRM</name>
<dbReference type="Pfam" id="PF00144">
    <property type="entry name" value="Beta-lactamase"/>
    <property type="match status" value="1"/>
</dbReference>
<protein>
    <submittedName>
        <fullName evidence="2">Beta-lactamase</fullName>
    </submittedName>
</protein>